<dbReference type="AlphaFoldDB" id="A0A150KC23"/>
<gene>
    <name evidence="6" type="ORF">B4098_2293</name>
</gene>
<dbReference type="GO" id="GO:0032259">
    <property type="term" value="P:methylation"/>
    <property type="evidence" value="ECO:0007669"/>
    <property type="project" value="UniProtKB-KW"/>
</dbReference>
<accession>A0A150KC23</accession>
<dbReference type="GO" id="GO:0009007">
    <property type="term" value="F:site-specific DNA-methyltransferase (adenine-specific) activity"/>
    <property type="evidence" value="ECO:0007669"/>
    <property type="project" value="UniProtKB-EC"/>
</dbReference>
<dbReference type="InterPro" id="IPR002295">
    <property type="entry name" value="N4/N6-MTase_EcoPI_Mod-like"/>
</dbReference>
<evidence type="ECO:0000313" key="6">
    <source>
        <dbReference type="EMBL" id="KYC66956.1"/>
    </source>
</evidence>
<dbReference type="EMBL" id="LQYG01000003">
    <property type="protein sequence ID" value="KYC66956.1"/>
    <property type="molecule type" value="Genomic_DNA"/>
</dbReference>
<evidence type="ECO:0000256" key="1">
    <source>
        <dbReference type="ARBA" id="ARBA00006594"/>
    </source>
</evidence>
<dbReference type="EC" id="2.1.1.72" evidence="6"/>
<dbReference type="Proteomes" id="UP000075288">
    <property type="component" value="Unassembled WGS sequence"/>
</dbReference>
<name>A0A150KC23_HEYCO</name>
<dbReference type="SUPFAM" id="SSF53335">
    <property type="entry name" value="S-adenosyl-L-methionine-dependent methyltransferases"/>
    <property type="match status" value="1"/>
</dbReference>
<dbReference type="PIRSF" id="PIRSF015855">
    <property type="entry name" value="TypeIII_Mtase_mKpnI"/>
    <property type="match status" value="1"/>
</dbReference>
<dbReference type="PATRIC" id="fig|1398.26.peg.2999"/>
<dbReference type="GO" id="GO:0003677">
    <property type="term" value="F:DNA binding"/>
    <property type="evidence" value="ECO:0007669"/>
    <property type="project" value="InterPro"/>
</dbReference>
<keyword evidence="3 6" id="KW-0808">Transferase</keyword>
<comment type="similarity">
    <text evidence="1">Belongs to the N(4)/N(6)-methyltransferase family.</text>
</comment>
<evidence type="ECO:0000256" key="3">
    <source>
        <dbReference type="ARBA" id="ARBA00022679"/>
    </source>
</evidence>
<sequence>MKEKMEKLDGKSLDITQENIKKLKQLFPEVVTEGKIDFDKLKLILGEEIETAKEKYEFTWHGKAQALKLAQTPSTGTLRPDKASSKNWDTTKNLYIEGDNLEVLKLLQKSYFGKVKMIYIDPPYNTGNDFVYKDDFRDSIKNYKEVTEQVTKSNTESNGRYHTDWLNMMYPRLKLARNLLAENGAIFVSIDENEFANLKSLLNEVFGEDNFLTALSIKQRHEDRILKGDKDFHEVVEYCLIYRKSSSYKQFKKKKDNSSIEEYVYSITELEPPAEVIEMGNKKVEVFTPAQYRLEKLPASKKNLKRISIRGSLKEGNSSGRFYMKYLDGIPDHYGWLYKVPDMGNDRYPYRYFMRPLSEKITNGVYFQGVPLDKADFIEVPYANFIDMVDTFNNVGYEGDVPFRNGKKPIKFLQHLFTLAGLENDKNGIVLDFFSGSASTAHALMDFNLKDNGRRKFIMVQLPELTDEKSEAYKAGYKNICEIGKERIRRAGDKIVEETGKTDLDIGFKVFKLDSSNVKTWDPETANLEQDLFELQDNIKFDRTQEDLLYEILLKIGIPLTIPIEEVKVNEKTIYNVGFGSVLLCLENEIDLDLVYKIIELKPEDFDSKVIFKETGFLNDSVKTNAIQTLKKNGITDVRSV</sequence>
<dbReference type="InterPro" id="IPR002941">
    <property type="entry name" value="DNA_methylase_N4/N6"/>
</dbReference>
<evidence type="ECO:0000256" key="2">
    <source>
        <dbReference type="ARBA" id="ARBA00022603"/>
    </source>
</evidence>
<dbReference type="PRINTS" id="PR00506">
    <property type="entry name" value="D21N6MTFRASE"/>
</dbReference>
<dbReference type="InterPro" id="IPR029063">
    <property type="entry name" value="SAM-dependent_MTases_sf"/>
</dbReference>
<keyword evidence="2 6" id="KW-0489">Methyltransferase</keyword>
<dbReference type="InterPro" id="IPR002052">
    <property type="entry name" value="DNA_methylase_N6_adenine_CS"/>
</dbReference>
<evidence type="ECO:0000256" key="5">
    <source>
        <dbReference type="ARBA" id="ARBA00022747"/>
    </source>
</evidence>
<dbReference type="Pfam" id="PF01555">
    <property type="entry name" value="N6_N4_Mtase"/>
    <property type="match status" value="1"/>
</dbReference>
<dbReference type="Gene3D" id="3.40.50.150">
    <property type="entry name" value="Vaccinia Virus protein VP39"/>
    <property type="match status" value="1"/>
</dbReference>
<dbReference type="GO" id="GO:0008170">
    <property type="term" value="F:N-methyltransferase activity"/>
    <property type="evidence" value="ECO:0007669"/>
    <property type="project" value="InterPro"/>
</dbReference>
<protein>
    <submittedName>
        <fullName evidence="6">Type III restriction-modification system methylation subunit</fullName>
        <ecNumber evidence="6">2.1.1.72</ecNumber>
    </submittedName>
</protein>
<dbReference type="PROSITE" id="PS00092">
    <property type="entry name" value="N6_MTASE"/>
    <property type="match status" value="1"/>
</dbReference>
<keyword evidence="5" id="KW-0680">Restriction system</keyword>
<proteinExistence type="inferred from homology"/>
<evidence type="ECO:0000256" key="4">
    <source>
        <dbReference type="ARBA" id="ARBA00022691"/>
    </source>
</evidence>
<dbReference type="GO" id="GO:0009307">
    <property type="term" value="P:DNA restriction-modification system"/>
    <property type="evidence" value="ECO:0007669"/>
    <property type="project" value="UniProtKB-KW"/>
</dbReference>
<evidence type="ECO:0000313" key="7">
    <source>
        <dbReference type="Proteomes" id="UP000075288"/>
    </source>
</evidence>
<organism evidence="6 7">
    <name type="scientific">Heyndrickxia coagulans</name>
    <name type="common">Weizmannia coagulans</name>
    <dbReference type="NCBI Taxonomy" id="1398"/>
    <lineage>
        <taxon>Bacteria</taxon>
        <taxon>Bacillati</taxon>
        <taxon>Bacillota</taxon>
        <taxon>Bacilli</taxon>
        <taxon>Bacillales</taxon>
        <taxon>Bacillaceae</taxon>
        <taxon>Heyndrickxia</taxon>
    </lineage>
</organism>
<keyword evidence="4" id="KW-0949">S-adenosyl-L-methionine</keyword>
<comment type="caution">
    <text evidence="6">The sequence shown here is derived from an EMBL/GenBank/DDBJ whole genome shotgun (WGS) entry which is preliminary data.</text>
</comment>
<reference evidence="6 7" key="1">
    <citation type="submission" date="2016-01" db="EMBL/GenBank/DDBJ databases">
        <title>Genome Sequences of Twelve Sporeforming Bacillus Species Isolated from Foods.</title>
        <authorList>
            <person name="Berendsen E.M."/>
            <person name="Wells-Bennik M.H."/>
            <person name="Krawcyk A.O."/>
            <person name="De Jong A."/>
            <person name="Holsappel S."/>
            <person name="Eijlander R.T."/>
            <person name="Kuipers O.P."/>
        </authorList>
    </citation>
    <scope>NUCLEOTIDE SEQUENCE [LARGE SCALE GENOMIC DNA]</scope>
    <source>
        <strain evidence="6 7">B4098</strain>
    </source>
</reference>